<dbReference type="SMART" id="SM00751">
    <property type="entry name" value="BSD"/>
    <property type="match status" value="1"/>
</dbReference>
<dbReference type="PROSITE" id="PS50858">
    <property type="entry name" value="BSD"/>
    <property type="match status" value="1"/>
</dbReference>
<feature type="compositionally biased region" description="Low complexity" evidence="1">
    <location>
        <begin position="89"/>
        <end position="105"/>
    </location>
</feature>
<feature type="region of interest" description="Disordered" evidence="1">
    <location>
        <begin position="73"/>
        <end position="112"/>
    </location>
</feature>
<organism evidence="3 4">
    <name type="scientific">Lichtheimia ornata</name>
    <dbReference type="NCBI Taxonomy" id="688661"/>
    <lineage>
        <taxon>Eukaryota</taxon>
        <taxon>Fungi</taxon>
        <taxon>Fungi incertae sedis</taxon>
        <taxon>Mucoromycota</taxon>
        <taxon>Mucoromycotina</taxon>
        <taxon>Mucoromycetes</taxon>
        <taxon>Mucorales</taxon>
        <taxon>Lichtheimiaceae</taxon>
        <taxon>Lichtheimia</taxon>
    </lineage>
</organism>
<dbReference type="Pfam" id="PF03909">
    <property type="entry name" value="BSD"/>
    <property type="match status" value="1"/>
</dbReference>
<gene>
    <name evidence="3" type="ORF">O0I10_000566</name>
</gene>
<evidence type="ECO:0000313" key="3">
    <source>
        <dbReference type="EMBL" id="KAJ8663327.1"/>
    </source>
</evidence>
<dbReference type="RefSeq" id="XP_058348239.1">
    <property type="nucleotide sequence ID" value="XM_058480675.1"/>
</dbReference>
<dbReference type="InterPro" id="IPR005607">
    <property type="entry name" value="BSD_dom"/>
</dbReference>
<accession>A0AAD7Y3Y7</accession>
<keyword evidence="4" id="KW-1185">Reference proteome</keyword>
<feature type="compositionally biased region" description="Basic and acidic residues" evidence="1">
    <location>
        <begin position="319"/>
        <end position="349"/>
    </location>
</feature>
<name>A0AAD7Y3Y7_9FUNG</name>
<comment type="caution">
    <text evidence="3">The sequence shown here is derived from an EMBL/GenBank/DDBJ whole genome shotgun (WGS) entry which is preliminary data.</text>
</comment>
<feature type="compositionally biased region" description="Basic and acidic residues" evidence="1">
    <location>
        <begin position="379"/>
        <end position="390"/>
    </location>
</feature>
<feature type="region of interest" description="Disordered" evidence="1">
    <location>
        <begin position="181"/>
        <end position="202"/>
    </location>
</feature>
<sequence length="401" mass="45513">MDDMYQYASAAVNSNTPNNTNQQQGTEDNDIVLQAFNNFGWGQRFNSLLDTVKKQSEALVETTRRDFEEIAQVLREDGNNEDTSNRDMSTSTSSTTTAGTSSTTTEVPSNNNDTMSFAALRERISALDLNSLLPTQRLPENMDLTQLRSEVIQGTRHAEQYLQKFGSEVMDVVTKAITVLEPEEEDTTTNERSGGEGSNPKIYATRKEALLAKMRVDPETYMQEPEDTKVHQTFIAGFNIEEYTDEIASLLKQHTDLDTMMHELVPVKVDYTTFWKRYFYRAWCIEQDEQKRQMIVKGVHEQEDDEADFKWDSDDEDDDHSKTPTKDGQQQEHDDKNKGKQSSDSKGGSDTDFSNISEPVSTEPSLVSPPLKSQTDGDDWVKADHKKKADNEDDDSDSDWE</sequence>
<evidence type="ECO:0000259" key="2">
    <source>
        <dbReference type="PROSITE" id="PS50858"/>
    </source>
</evidence>
<dbReference type="GO" id="GO:0005737">
    <property type="term" value="C:cytoplasm"/>
    <property type="evidence" value="ECO:0007669"/>
    <property type="project" value="TreeGrafter"/>
</dbReference>
<dbReference type="InterPro" id="IPR051494">
    <property type="entry name" value="BSD_domain-containing"/>
</dbReference>
<protein>
    <recommendedName>
        <fullName evidence="2">BSD domain-containing protein</fullName>
    </recommendedName>
</protein>
<feature type="compositionally biased region" description="Polar residues" evidence="1">
    <location>
        <begin position="351"/>
        <end position="365"/>
    </location>
</feature>
<feature type="region of interest" description="Disordered" evidence="1">
    <location>
        <begin position="300"/>
        <end position="401"/>
    </location>
</feature>
<dbReference type="Proteomes" id="UP001234581">
    <property type="component" value="Unassembled WGS sequence"/>
</dbReference>
<reference evidence="3 4" key="1">
    <citation type="submission" date="2023-03" db="EMBL/GenBank/DDBJ databases">
        <title>Genome sequence of Lichtheimia ornata CBS 291.66.</title>
        <authorList>
            <person name="Mohabir J.T."/>
            <person name="Shea T.P."/>
            <person name="Kurbessoian T."/>
            <person name="Berby B."/>
            <person name="Fontaine J."/>
            <person name="Livny J."/>
            <person name="Gnirke A."/>
            <person name="Stajich J.E."/>
            <person name="Cuomo C.A."/>
        </authorList>
    </citation>
    <scope>NUCLEOTIDE SEQUENCE [LARGE SCALE GENOMIC DNA]</scope>
    <source>
        <strain evidence="3">CBS 291.66</strain>
    </source>
</reference>
<dbReference type="InterPro" id="IPR035925">
    <property type="entry name" value="BSD_dom_sf"/>
</dbReference>
<dbReference type="EMBL" id="JARTCD010000002">
    <property type="protein sequence ID" value="KAJ8663327.1"/>
    <property type="molecule type" value="Genomic_DNA"/>
</dbReference>
<feature type="domain" description="BSD" evidence="2">
    <location>
        <begin position="234"/>
        <end position="286"/>
    </location>
</feature>
<proteinExistence type="predicted"/>
<dbReference type="PANTHER" id="PTHR16019:SF5">
    <property type="entry name" value="BSD DOMAIN-CONTAINING PROTEIN 1"/>
    <property type="match status" value="1"/>
</dbReference>
<feature type="compositionally biased region" description="Acidic residues" evidence="1">
    <location>
        <begin position="302"/>
        <end position="318"/>
    </location>
</feature>
<evidence type="ECO:0000313" key="4">
    <source>
        <dbReference type="Proteomes" id="UP001234581"/>
    </source>
</evidence>
<dbReference type="SUPFAM" id="SSF140383">
    <property type="entry name" value="BSD domain-like"/>
    <property type="match status" value="1"/>
</dbReference>
<dbReference type="Gene3D" id="1.10.3970.10">
    <property type="entry name" value="BSD domain"/>
    <property type="match status" value="1"/>
</dbReference>
<evidence type="ECO:0000256" key="1">
    <source>
        <dbReference type="SAM" id="MobiDB-lite"/>
    </source>
</evidence>
<feature type="compositionally biased region" description="Acidic residues" evidence="1">
    <location>
        <begin position="391"/>
        <end position="401"/>
    </location>
</feature>
<dbReference type="AlphaFoldDB" id="A0AAD7Y3Y7"/>
<dbReference type="GeneID" id="83207988"/>
<dbReference type="PANTHER" id="PTHR16019">
    <property type="entry name" value="SYNAPSE-ASSOCIATED PROTEIN"/>
    <property type="match status" value="1"/>
</dbReference>